<feature type="region of interest" description="Disordered" evidence="7">
    <location>
        <begin position="448"/>
        <end position="467"/>
    </location>
</feature>
<dbReference type="InterPro" id="IPR022125">
    <property type="entry name" value="U3snoRNP10_N"/>
</dbReference>
<comment type="similarity">
    <text evidence="2">Belongs to the HEATR1/UTP10 family.</text>
</comment>
<evidence type="ECO:0000313" key="9">
    <source>
        <dbReference type="EMBL" id="GBF96147.1"/>
    </source>
</evidence>
<feature type="region of interest" description="Disordered" evidence="7">
    <location>
        <begin position="1688"/>
        <end position="1729"/>
    </location>
</feature>
<keyword evidence="5" id="KW-0539">Nucleus</keyword>
<evidence type="ECO:0000256" key="5">
    <source>
        <dbReference type="ARBA" id="ARBA00023242"/>
    </source>
</evidence>
<evidence type="ECO:0000256" key="6">
    <source>
        <dbReference type="ARBA" id="ARBA00023274"/>
    </source>
</evidence>
<feature type="region of interest" description="Disordered" evidence="7">
    <location>
        <begin position="1839"/>
        <end position="1861"/>
    </location>
</feature>
<evidence type="ECO:0000313" key="10">
    <source>
        <dbReference type="Proteomes" id="UP000247498"/>
    </source>
</evidence>
<dbReference type="GO" id="GO:0045943">
    <property type="term" value="P:positive regulation of transcription by RNA polymerase I"/>
    <property type="evidence" value="ECO:0007669"/>
    <property type="project" value="TreeGrafter"/>
</dbReference>
<feature type="region of interest" description="Disordered" evidence="7">
    <location>
        <begin position="2058"/>
        <end position="2077"/>
    </location>
</feature>
<proteinExistence type="inferred from homology"/>
<keyword evidence="3" id="KW-0690">Ribosome biogenesis</keyword>
<dbReference type="GO" id="GO:0034455">
    <property type="term" value="C:t-UTP complex"/>
    <property type="evidence" value="ECO:0007669"/>
    <property type="project" value="TreeGrafter"/>
</dbReference>
<gene>
    <name evidence="9" type="ORF">Rsub_08895</name>
</gene>
<dbReference type="Proteomes" id="UP000247498">
    <property type="component" value="Unassembled WGS sequence"/>
</dbReference>
<name>A0A2V0PG15_9CHLO</name>
<dbReference type="OrthoDB" id="31183at2759"/>
<evidence type="ECO:0000256" key="4">
    <source>
        <dbReference type="ARBA" id="ARBA00022552"/>
    </source>
</evidence>
<dbReference type="InParanoid" id="A0A2V0PG15"/>
<reference evidence="9 10" key="1">
    <citation type="journal article" date="2018" name="Sci. Rep.">
        <title>Raphidocelis subcapitata (=Pseudokirchneriella subcapitata) provides an insight into genome evolution and environmental adaptations in the Sphaeropleales.</title>
        <authorList>
            <person name="Suzuki S."/>
            <person name="Yamaguchi H."/>
            <person name="Nakajima N."/>
            <person name="Kawachi M."/>
        </authorList>
    </citation>
    <scope>NUCLEOTIDE SEQUENCE [LARGE SCALE GENOMIC DNA]</scope>
    <source>
        <strain evidence="9 10">NIES-35</strain>
    </source>
</reference>
<evidence type="ECO:0000256" key="7">
    <source>
        <dbReference type="SAM" id="MobiDB-lite"/>
    </source>
</evidence>
<dbReference type="PANTHER" id="PTHR13457:SF1">
    <property type="entry name" value="HEAT REPEAT-CONTAINING PROTEIN 1"/>
    <property type="match status" value="1"/>
</dbReference>
<dbReference type="InterPro" id="IPR012954">
    <property type="entry name" value="BP28_C_dom"/>
</dbReference>
<feature type="compositionally biased region" description="Acidic residues" evidence="7">
    <location>
        <begin position="1712"/>
        <end position="1721"/>
    </location>
</feature>
<feature type="region of interest" description="Disordered" evidence="7">
    <location>
        <begin position="1464"/>
        <end position="1486"/>
    </location>
</feature>
<comment type="caution">
    <text evidence="9">The sequence shown here is derived from an EMBL/GenBank/DDBJ whole genome shotgun (WGS) entry which is preliminary data.</text>
</comment>
<sequence length="2625" mass="257299">MSLLAAQLAQLSALKGPQEKWVRGKASLLFDYQQAADVGADTLLSIAQTGLAQLARLDKRFQPFGETLFSRAALSVARDQLTAAENEALDGSLNALLHLLADHFLSPATFQVLEFCVRRYRVHEHNLPALFAAALPYHSTNEFVRLVQICALKGTIWEWLSPIQTSGAALPRASLVQRCVRDQAVLRFVCKAAEALGSGPHPSRTFLSFFAVTVCELLAAAPQVSEDLVTLLLPQLVAGLGPDAGRDLASATFMVCSHLASRATLGVKLLNVVTTQVARTTGTMGVATPLMLLAHIANTQPQLAALPRKALQHLAAQAELADALSALQSKGARLGPLARLLLSGLCDALSSPEEGQSKAAAAASALAGLCHQLELEPHHAEEAAAKLLAAGAALLPAADAGGGDDEGGAAAAAAAALERVSAALRALDLRYPAAVDAAVNAALGEGAAAAAGPQPPPAAKGKKAKAAGAAAPDGRGAVFDFVQRSLGGSSHAPVPGGAGGGAQTLAAAVHAPAEGVRIMAIERLDEICAAPDAAPEARQLLASSLLDALRHDAFGAAAAAAAARGLAALPADDLLGALRALLARAAAVVAAGKGDPTAAGAGAGAAALPPGSGKLALRAARRALSALADLARREPGAARDCAAAVLEQALADKRRRKLARAAAAACAGGWHPLLAPLGGVALAGDDDGDGDAEAEAEAGGGAAAKTPRKAGGRKAVAAPGAGDAGEGGAAAPDRRAAVAEANRAVADALAQGLLAGGPEVWDELSALLPLCGPRSRHLLLLALARAASQLGAPGRAGRRKAGSAAAAQEGVARALVALLPGGAAGGAAGGQLPSDWQAAAGRLLDDEAAPAPAHSSAIASPAGLESAHGAVLLQALYAALDATPPAALAAALGQPEAVFALLARHAYPVHPHGQPQQQQQQQQQQQHDKKEAAVDAAAADAAAAAAAAAEDGGAAFAALSLHLCLIVAKCAAGRELEFLEGFYSLPREAARWSAQAAALRLLALDTAAGGAWLPDGARRGGPRWLARALGAAGSPSPQVRAAAARLLSSPGGLRAALARPGAGAALALEGAGGIHEAHLAAFCEALEPHAALLRANPRALALLLRGAFAAAGSAGAGAGDDADAPAAGGAGKTTGGRGRSRGKHAQGAAAAAAAAAAEALQNALLSAPEAALRSLEDYIIDQLPALASAEGLPALALAAAALPGASPPARLFDGAAPLIATLLRRAAAGEAVPYATATPGHAAAGPPEAQQAMQALCVAAAVELLPAFAPGCVAGAPEDALEAVLRLLEAPLAANAGAGAGPAPAPALRAAALRLVTPHWFAALPPPAAGRAFRALLLSSAADADAAGRALARGALEALPVDASALLPLLEPPAPAPAAGSAAKAPRAKRARGGAAAASAGAAPMDVDGAAASDGGGDLSDLAVSALELLQWKEVSGASGLVAPLHALLAALLPRLGSIAVAHGGGGGGEEEGDEEEDGVGGAPDGDAAAAAAAAGSAAAGYASQLVLLALRRLAAPAAAAAAAAAPPAAAPRGKKKAPAAAAAAALPEGFDVSLVLSALAAAPDAALRNAALGLLAVLARAAPDAMLSHVLEALRLIQASAAATDDSHSQATAAAALAAVAPAWVAAGRDPSELWAVLAGALGEVPAHRRLALLATLLKALPKEAGLSVAVLVMLRRSAADAAAAAADAAPAAKPARGKGRGGKKQAAAAAEEEEEEAEAEAPRESDWMPELAAALCDQVPSGERLAALSSVLEASAAGAEPSQPLPRLAVLFVTAQLGAKGLSAAARAESAAAAAAASAAADADAAAEAEAAPASPVLAGCLAVMQQALLQLQALRPESEDGGSDSDDDDADGAEASAADRRGRRAVGAACSGLYGLLRALRELLAPGDYLGALLRLADHESEAVRRRALGLYADRVAALHEDGREWEEGLDAAAARDARRRLAAAAMALCGRLPVLLAPGGGDVARQTALLAADAAFAEFGAARPADALAALPHVTAAAAAAAAPPPLRAAALGALASAAAALGPRLVPLLPAVAAAALDAADAALASLEALGGPGSGGGDDSDGEGAAADADGNGEAREEAGLLLAASLAALEALVAHLGAFVSPHLPRLLAVALAPTALSCRHGGASARAARLRRLLTEKVPPRLLVDPLAAAWDGALASCARVIAGAGGDDEAYVEGGAAAAAPAVAHLEVVAGLAAAMDHRAAAAHADPLYALLLRALDTRQRQLSRLAGAAPGAGGEGLDALRGGGAAAVEAAACAALVALVMKLSESKFKPLFLRAVDWAAAASAAAAGAGPAAGGAAPAAAAAAAGAGLGRVAALLAAACALSRRLRGVFTPYYKHLLEILVAQLLSPLPGESADRPKKKRRKASDAAADAGAAGGADGDAGGDAAAAAALAGWLCRVRAMRALHLLASHSGPGPMEPERFSRLLAPLARQLSAPAPADGPPGPRRLAAALSAQTADPELDGPPTALALLGPAGLAAANAATGARAADANAAAAAAPPPAPAADAAAAAAAGALVALGLAAASDAAWKPLAHAALGAARAAASGAGVRTKLLALGVVSRLVAALREEWLVLVPEVLPYLAELVEDGEPLVEAAAQGLLAQLEEVSGEKLDDYLRA</sequence>
<feature type="compositionally biased region" description="Acidic residues" evidence="7">
    <location>
        <begin position="686"/>
        <end position="696"/>
    </location>
</feature>
<feature type="region of interest" description="Disordered" evidence="7">
    <location>
        <begin position="2361"/>
        <end position="2389"/>
    </location>
</feature>
<dbReference type="InterPro" id="IPR016024">
    <property type="entry name" value="ARM-type_fold"/>
</dbReference>
<evidence type="ECO:0000259" key="8">
    <source>
        <dbReference type="SMART" id="SM01036"/>
    </source>
</evidence>
<dbReference type="GO" id="GO:0030515">
    <property type="term" value="F:snoRNA binding"/>
    <property type="evidence" value="ECO:0007669"/>
    <property type="project" value="TreeGrafter"/>
</dbReference>
<feature type="region of interest" description="Disordered" evidence="7">
    <location>
        <begin position="686"/>
        <end position="730"/>
    </location>
</feature>
<evidence type="ECO:0000256" key="3">
    <source>
        <dbReference type="ARBA" id="ARBA00022517"/>
    </source>
</evidence>
<feature type="region of interest" description="Disordered" evidence="7">
    <location>
        <begin position="1117"/>
        <end position="1144"/>
    </location>
</feature>
<dbReference type="STRING" id="307507.A0A2V0PG15"/>
<dbReference type="GO" id="GO:0032040">
    <property type="term" value="C:small-subunit processome"/>
    <property type="evidence" value="ECO:0007669"/>
    <property type="project" value="TreeGrafter"/>
</dbReference>
<dbReference type="Pfam" id="PF12397">
    <property type="entry name" value="U3snoRNP10"/>
    <property type="match status" value="1"/>
</dbReference>
<dbReference type="PANTHER" id="PTHR13457">
    <property type="entry name" value="BAP28"/>
    <property type="match status" value="1"/>
</dbReference>
<feature type="compositionally biased region" description="Gly residues" evidence="7">
    <location>
        <begin position="1128"/>
        <end position="1137"/>
    </location>
</feature>
<evidence type="ECO:0000256" key="1">
    <source>
        <dbReference type="ARBA" id="ARBA00004604"/>
    </source>
</evidence>
<feature type="domain" description="BP28 C-terminal" evidence="8">
    <location>
        <begin position="2207"/>
        <end position="2425"/>
    </location>
</feature>
<comment type="subcellular location">
    <subcellularLocation>
        <location evidence="1">Nucleus</location>
        <location evidence="1">Nucleolus</location>
    </subcellularLocation>
</comment>
<dbReference type="InterPro" id="IPR040191">
    <property type="entry name" value="UTP10"/>
</dbReference>
<protein>
    <recommendedName>
        <fullName evidence="8">BP28 C-terminal domain-containing protein</fullName>
    </recommendedName>
</protein>
<keyword evidence="10" id="KW-1185">Reference proteome</keyword>
<dbReference type="GO" id="GO:0030686">
    <property type="term" value="C:90S preribosome"/>
    <property type="evidence" value="ECO:0007669"/>
    <property type="project" value="TreeGrafter"/>
</dbReference>
<dbReference type="SUPFAM" id="SSF48371">
    <property type="entry name" value="ARM repeat"/>
    <property type="match status" value="1"/>
</dbReference>
<dbReference type="GO" id="GO:0000462">
    <property type="term" value="P:maturation of SSU-rRNA from tricistronic rRNA transcript (SSU-rRNA, 5.8S rRNA, LSU-rRNA)"/>
    <property type="evidence" value="ECO:0007669"/>
    <property type="project" value="TreeGrafter"/>
</dbReference>
<keyword evidence="4" id="KW-0698">rRNA processing</keyword>
<feature type="region of interest" description="Disordered" evidence="7">
    <location>
        <begin position="910"/>
        <end position="935"/>
    </location>
</feature>
<organism evidence="9 10">
    <name type="scientific">Raphidocelis subcapitata</name>
    <dbReference type="NCBI Taxonomy" id="307507"/>
    <lineage>
        <taxon>Eukaryota</taxon>
        <taxon>Viridiplantae</taxon>
        <taxon>Chlorophyta</taxon>
        <taxon>core chlorophytes</taxon>
        <taxon>Chlorophyceae</taxon>
        <taxon>CS clade</taxon>
        <taxon>Sphaeropleales</taxon>
        <taxon>Selenastraceae</taxon>
        <taxon>Raphidocelis</taxon>
    </lineage>
</organism>
<feature type="compositionally biased region" description="Acidic residues" evidence="7">
    <location>
        <begin position="1469"/>
        <end position="1479"/>
    </location>
</feature>
<feature type="compositionally biased region" description="Low complexity" evidence="7">
    <location>
        <begin position="914"/>
        <end position="925"/>
    </location>
</feature>
<dbReference type="FunCoup" id="A0A2V0PG15">
    <property type="interactions" value="1863"/>
</dbReference>
<dbReference type="EMBL" id="BDRX01000075">
    <property type="protein sequence ID" value="GBF96147.1"/>
    <property type="molecule type" value="Genomic_DNA"/>
</dbReference>
<accession>A0A2V0PG15</accession>
<dbReference type="Pfam" id="PF08146">
    <property type="entry name" value="BP28CT"/>
    <property type="match status" value="1"/>
</dbReference>
<dbReference type="SMART" id="SM01036">
    <property type="entry name" value="BP28CT"/>
    <property type="match status" value="1"/>
</dbReference>
<evidence type="ECO:0000256" key="2">
    <source>
        <dbReference type="ARBA" id="ARBA00010559"/>
    </source>
</evidence>
<keyword evidence="6" id="KW-0687">Ribonucleoprotein</keyword>
<feature type="compositionally biased region" description="Acidic residues" evidence="7">
    <location>
        <begin position="1842"/>
        <end position="1855"/>
    </location>
</feature>